<dbReference type="InterPro" id="IPR036942">
    <property type="entry name" value="Beta-barrel_TonB_sf"/>
</dbReference>
<reference evidence="9" key="2">
    <citation type="journal article" date="2022" name="Sci. Total Environ.">
        <title>Prevalence, transmission, and molecular epidemiology of tet(X)-positive bacteria among humans, animals, and environmental niches in China: An epidemiological, and genomic-based study.</title>
        <authorList>
            <person name="Dong N."/>
            <person name="Zeng Y."/>
            <person name="Cai C."/>
            <person name="Sun C."/>
            <person name="Lu J."/>
            <person name="Liu C."/>
            <person name="Zhou H."/>
            <person name="Sun Q."/>
            <person name="Shu L."/>
            <person name="Wang H."/>
            <person name="Wang Y."/>
            <person name="Wang S."/>
            <person name="Wu C."/>
            <person name="Chan E.W."/>
            <person name="Chen G."/>
            <person name="Shen Z."/>
            <person name="Chen S."/>
            <person name="Zhang R."/>
        </authorList>
    </citation>
    <scope>NUCLEOTIDE SEQUENCE</scope>
    <source>
        <strain evidence="9">R1692</strain>
    </source>
</reference>
<dbReference type="SUPFAM" id="SSF49464">
    <property type="entry name" value="Carboxypeptidase regulatory domain-like"/>
    <property type="match status" value="1"/>
</dbReference>
<dbReference type="InterPro" id="IPR037066">
    <property type="entry name" value="Plug_dom_sf"/>
</dbReference>
<dbReference type="EMBL" id="JACAGK010000001">
    <property type="protein sequence ID" value="MDM1046709.1"/>
    <property type="molecule type" value="Genomic_DNA"/>
</dbReference>
<dbReference type="PROSITE" id="PS52016">
    <property type="entry name" value="TONB_DEPENDENT_REC_3"/>
    <property type="match status" value="1"/>
</dbReference>
<gene>
    <name evidence="9" type="ORF">HX018_00390</name>
</gene>
<dbReference type="SUPFAM" id="SSF56935">
    <property type="entry name" value="Porins"/>
    <property type="match status" value="1"/>
</dbReference>
<dbReference type="Proteomes" id="UP001170954">
    <property type="component" value="Unassembled WGS sequence"/>
</dbReference>
<dbReference type="InterPro" id="IPR012910">
    <property type="entry name" value="Plug_dom"/>
</dbReference>
<dbReference type="InterPro" id="IPR023997">
    <property type="entry name" value="TonB-dep_OMP_SusC/RagA_CS"/>
</dbReference>
<dbReference type="Pfam" id="PF13715">
    <property type="entry name" value="CarbopepD_reg_2"/>
    <property type="match status" value="1"/>
</dbReference>
<comment type="similarity">
    <text evidence="7">Belongs to the TonB-dependent receptor family.</text>
</comment>
<comment type="caution">
    <text evidence="9">The sequence shown here is derived from an EMBL/GenBank/DDBJ whole genome shotgun (WGS) entry which is preliminary data.</text>
</comment>
<reference evidence="9" key="1">
    <citation type="submission" date="2020-06" db="EMBL/GenBank/DDBJ databases">
        <authorList>
            <person name="Dong N."/>
        </authorList>
    </citation>
    <scope>NUCLEOTIDE SEQUENCE</scope>
    <source>
        <strain evidence="9">R1692</strain>
    </source>
</reference>
<organism evidence="9 10">
    <name type="scientific">Sphingobacterium hotanense</name>
    <dbReference type="NCBI Taxonomy" id="649196"/>
    <lineage>
        <taxon>Bacteria</taxon>
        <taxon>Pseudomonadati</taxon>
        <taxon>Bacteroidota</taxon>
        <taxon>Sphingobacteriia</taxon>
        <taxon>Sphingobacteriales</taxon>
        <taxon>Sphingobacteriaceae</taxon>
        <taxon>Sphingobacterium</taxon>
    </lineage>
</organism>
<evidence type="ECO:0000256" key="3">
    <source>
        <dbReference type="ARBA" id="ARBA00022452"/>
    </source>
</evidence>
<proteinExistence type="inferred from homology"/>
<dbReference type="InterPro" id="IPR023996">
    <property type="entry name" value="TonB-dep_OMP_SusC/RagA"/>
</dbReference>
<evidence type="ECO:0000313" key="10">
    <source>
        <dbReference type="Proteomes" id="UP001170954"/>
    </source>
</evidence>
<keyword evidence="5 7" id="KW-0472">Membrane</keyword>
<accession>A0ABT7NHN8</accession>
<evidence type="ECO:0000256" key="6">
    <source>
        <dbReference type="ARBA" id="ARBA00023237"/>
    </source>
</evidence>
<keyword evidence="9" id="KW-0675">Receptor</keyword>
<evidence type="ECO:0000259" key="8">
    <source>
        <dbReference type="Pfam" id="PF07715"/>
    </source>
</evidence>
<dbReference type="Pfam" id="PF07715">
    <property type="entry name" value="Plug"/>
    <property type="match status" value="1"/>
</dbReference>
<dbReference type="Gene3D" id="2.60.40.1120">
    <property type="entry name" value="Carboxypeptidase-like, regulatory domain"/>
    <property type="match status" value="1"/>
</dbReference>
<dbReference type="NCBIfam" id="TIGR04057">
    <property type="entry name" value="SusC_RagA_signa"/>
    <property type="match status" value="1"/>
</dbReference>
<evidence type="ECO:0000256" key="1">
    <source>
        <dbReference type="ARBA" id="ARBA00004571"/>
    </source>
</evidence>
<keyword evidence="3 7" id="KW-1134">Transmembrane beta strand</keyword>
<evidence type="ECO:0000313" key="9">
    <source>
        <dbReference type="EMBL" id="MDM1046709.1"/>
    </source>
</evidence>
<evidence type="ECO:0000256" key="4">
    <source>
        <dbReference type="ARBA" id="ARBA00022692"/>
    </source>
</evidence>
<keyword evidence="10" id="KW-1185">Reference proteome</keyword>
<dbReference type="RefSeq" id="WP_286650071.1">
    <property type="nucleotide sequence ID" value="NZ_JACAGK010000001.1"/>
</dbReference>
<dbReference type="InterPro" id="IPR008969">
    <property type="entry name" value="CarboxyPept-like_regulatory"/>
</dbReference>
<keyword evidence="2 7" id="KW-0813">Transport</keyword>
<dbReference type="Gene3D" id="2.40.170.20">
    <property type="entry name" value="TonB-dependent receptor, beta-barrel domain"/>
    <property type="match status" value="1"/>
</dbReference>
<keyword evidence="4 7" id="KW-0812">Transmembrane</keyword>
<sequence>MFINLKKGVAHVSYAAGFCFLMQLPCINYSYAVETHLMGPATFPSIKAALNAPQQERGRISGTILDESGTPIAGVTVSISDRGITTSTDDQGKYSIDVPTGLHIIKVSSIGYITQEMSIRVSSNTNERHNFTLASDNDKIDEVVVVGYGTSKKTDVTGSTSTISTKQFENAPATRIDQLLQGQASGVDVKSTNGAPGAPTTIRIRGSRSITATNEPIYVIDGIVDPSGTSLNSINPSDIESINILKDASTTAIYGSRASNGVILVTTKKGVAGNDIVRFSTNQGFSQLPRKLDLMNAGEFAEFINEALVYGNKPPLYPNVDSLINQIGEGTDWIDAVTQTAPFASYDASASGGEGGDRGYTYFVSANLLDQKGIIKNTGFKRYQGRINLTKKFGNRINMGISTNISREQHRISSLNFGTNTGWSTSYIFLPPTMPIYKEDGSYETYNPIWYTGGHINNPVAVLDKVKNQRAINNILSNAYLEIELLKDLKVKSTLGVNFINQRGDYYSPTDMPQNIFNNRLFGSANSDIYNTLGLINENTLNFKRSFEEHTLDLLAGTSYQTKSINRLFGSGSNLTNDITQYNNLGLAEQQFRGLASHLDENTIVSFLGRVNYNYAGKYYLTLTGRADGASNFAQGKKWGMFPSGAAKWRISQEPFFLESNLNGTISELAIRASYGISGNQGIANYQSLASLPSTTNSYIFGGQQTLGYTQGNLSNKDLSWETTAQFDAGLDVHFFNGRINLTADYYDMTSRDLLLTVQLPSQTGYTSRLVNLGKSQNKGLDFSVSGEVLRKGDFSWQANVNVSTNSQKVTDIGPLSKVFLDAGIGYGVTTSYLEKGYPIGANFGLEYAGTWKSQQEIDAELAKPAQDREFVSHNSHYLPGGPKYKDYSADGQLNVNDYHYLGQANPKLFGGVGSTFAYKRLSLDVFFQFNQGAKMYNAMEFFNGTGTSFSNQFKYIIDRWSPENPTSDIPKVESRDNIASTRLLQDASFIRFKSAQIRYALGGVILPKIIKDMDVFASGTNLFLWTKYRGFDPEVNTSGGSSTLIANDNGNYPNGRVVTFGVNLTL</sequence>
<evidence type="ECO:0000256" key="2">
    <source>
        <dbReference type="ARBA" id="ARBA00022448"/>
    </source>
</evidence>
<dbReference type="Gene3D" id="2.170.130.10">
    <property type="entry name" value="TonB-dependent receptor, plug domain"/>
    <property type="match status" value="1"/>
</dbReference>
<evidence type="ECO:0000256" key="5">
    <source>
        <dbReference type="ARBA" id="ARBA00023136"/>
    </source>
</evidence>
<dbReference type="NCBIfam" id="TIGR04056">
    <property type="entry name" value="OMP_RagA_SusC"/>
    <property type="match status" value="1"/>
</dbReference>
<name>A0ABT7NHN8_9SPHI</name>
<protein>
    <submittedName>
        <fullName evidence="9">TonB-dependent receptor</fullName>
    </submittedName>
</protein>
<feature type="domain" description="TonB-dependent receptor plug" evidence="8">
    <location>
        <begin position="153"/>
        <end position="262"/>
    </location>
</feature>
<evidence type="ECO:0000256" key="7">
    <source>
        <dbReference type="PROSITE-ProRule" id="PRU01360"/>
    </source>
</evidence>
<comment type="subcellular location">
    <subcellularLocation>
        <location evidence="1 7">Cell outer membrane</location>
        <topology evidence="1 7">Multi-pass membrane protein</topology>
    </subcellularLocation>
</comment>
<keyword evidence="6 7" id="KW-0998">Cell outer membrane</keyword>
<dbReference type="InterPro" id="IPR039426">
    <property type="entry name" value="TonB-dep_rcpt-like"/>
</dbReference>